<sequence>MYICIYIKHNTMIKKKLLVAAVFICSLNELAGAQETTVIKGNVNGDLQGYKKVYLYGKGHATDSTEIVDGHFQFTIPYEKSFIPLLYDEYSFKKLGGIRIFPILVDRPGTVEIKDINIKEGVSSGKITGIKSAEDFQDFSTQQNTLMNDVNIELQKKHGSIPAFPADGKITPEFDAYMKEQQTLINKKLPALMESFIKSHPDSYATIFILSGTGVGSFDTADLKRLFDMLPKNMQQSDEGKEITNYLEGIKKSETGKPVADFTLNNAQGKPVNFKDLKGKYILIDFWASWCGPCKQSFPHMKEIYSKFKGDKFEIYSISIDKNKPDWIKELKAQQLPWIQGIDDKSIAHKYFGVTAVPTTFLISPDGKIIMKEIGFSQNGDMEKKLVELLASK</sequence>
<proteinExistence type="predicted"/>
<evidence type="ECO:0000256" key="1">
    <source>
        <dbReference type="ARBA" id="ARBA00004196"/>
    </source>
</evidence>
<dbReference type="InterPro" id="IPR000866">
    <property type="entry name" value="AhpC/TSA"/>
</dbReference>
<evidence type="ECO:0000313" key="8">
    <source>
        <dbReference type="Proteomes" id="UP000199072"/>
    </source>
</evidence>
<evidence type="ECO:0000256" key="2">
    <source>
        <dbReference type="ARBA" id="ARBA00022748"/>
    </source>
</evidence>
<organism evidence="7 8">
    <name type="scientific">Mucilaginibacter pineti</name>
    <dbReference type="NCBI Taxonomy" id="1391627"/>
    <lineage>
        <taxon>Bacteria</taxon>
        <taxon>Pseudomonadati</taxon>
        <taxon>Bacteroidota</taxon>
        <taxon>Sphingobacteriia</taxon>
        <taxon>Sphingobacteriales</taxon>
        <taxon>Sphingobacteriaceae</taxon>
        <taxon>Mucilaginibacter</taxon>
    </lineage>
</organism>
<dbReference type="PANTHER" id="PTHR42852">
    <property type="entry name" value="THIOL:DISULFIDE INTERCHANGE PROTEIN DSBE"/>
    <property type="match status" value="1"/>
</dbReference>
<dbReference type="GO" id="GO:0016209">
    <property type="term" value="F:antioxidant activity"/>
    <property type="evidence" value="ECO:0007669"/>
    <property type="project" value="InterPro"/>
</dbReference>
<dbReference type="InterPro" id="IPR017937">
    <property type="entry name" value="Thioredoxin_CS"/>
</dbReference>
<evidence type="ECO:0000256" key="5">
    <source>
        <dbReference type="SAM" id="SignalP"/>
    </source>
</evidence>
<dbReference type="PROSITE" id="PS51352">
    <property type="entry name" value="THIOREDOXIN_2"/>
    <property type="match status" value="1"/>
</dbReference>
<dbReference type="InterPro" id="IPR036249">
    <property type="entry name" value="Thioredoxin-like_sf"/>
</dbReference>
<keyword evidence="3" id="KW-1015">Disulfide bond</keyword>
<keyword evidence="5" id="KW-0732">Signal</keyword>
<keyword evidence="4" id="KW-0676">Redox-active center</keyword>
<keyword evidence="7" id="KW-0413">Isomerase</keyword>
<evidence type="ECO:0000256" key="3">
    <source>
        <dbReference type="ARBA" id="ARBA00023157"/>
    </source>
</evidence>
<evidence type="ECO:0000259" key="6">
    <source>
        <dbReference type="PROSITE" id="PS51352"/>
    </source>
</evidence>
<dbReference type="AlphaFoldDB" id="A0A1G7I3L3"/>
<dbReference type="STRING" id="1391627.SAMN05216464_112129"/>
<keyword evidence="2" id="KW-0201">Cytochrome c-type biogenesis</keyword>
<evidence type="ECO:0000256" key="4">
    <source>
        <dbReference type="ARBA" id="ARBA00023284"/>
    </source>
</evidence>
<feature type="chain" id="PRO_5011506427" evidence="5">
    <location>
        <begin position="32"/>
        <end position="393"/>
    </location>
</feature>
<dbReference type="CDD" id="cd02966">
    <property type="entry name" value="TlpA_like_family"/>
    <property type="match status" value="1"/>
</dbReference>
<keyword evidence="8" id="KW-1185">Reference proteome</keyword>
<dbReference type="SUPFAM" id="SSF52833">
    <property type="entry name" value="Thioredoxin-like"/>
    <property type="match status" value="1"/>
</dbReference>
<dbReference type="EMBL" id="FNAI01000012">
    <property type="protein sequence ID" value="SDF06984.1"/>
    <property type="molecule type" value="Genomic_DNA"/>
</dbReference>
<dbReference type="GO" id="GO:0030313">
    <property type="term" value="C:cell envelope"/>
    <property type="evidence" value="ECO:0007669"/>
    <property type="project" value="UniProtKB-SubCell"/>
</dbReference>
<accession>A0A1G7I3L3</accession>
<evidence type="ECO:0000313" key="7">
    <source>
        <dbReference type="EMBL" id="SDF06984.1"/>
    </source>
</evidence>
<dbReference type="InterPro" id="IPR050553">
    <property type="entry name" value="Thioredoxin_ResA/DsbE_sf"/>
</dbReference>
<dbReference type="PANTHER" id="PTHR42852:SF6">
    <property type="entry name" value="THIOL:DISULFIDE INTERCHANGE PROTEIN DSBE"/>
    <property type="match status" value="1"/>
</dbReference>
<dbReference type="GO" id="GO:0017004">
    <property type="term" value="P:cytochrome complex assembly"/>
    <property type="evidence" value="ECO:0007669"/>
    <property type="project" value="UniProtKB-KW"/>
</dbReference>
<dbReference type="GO" id="GO:0016853">
    <property type="term" value="F:isomerase activity"/>
    <property type="evidence" value="ECO:0007669"/>
    <property type="project" value="UniProtKB-KW"/>
</dbReference>
<dbReference type="PROSITE" id="PS00194">
    <property type="entry name" value="THIOREDOXIN_1"/>
    <property type="match status" value="1"/>
</dbReference>
<protein>
    <submittedName>
        <fullName evidence="7">Thiol-disulfide isomerase or thioredoxin</fullName>
    </submittedName>
</protein>
<dbReference type="Proteomes" id="UP000199072">
    <property type="component" value="Unassembled WGS sequence"/>
</dbReference>
<dbReference type="Pfam" id="PF00578">
    <property type="entry name" value="AhpC-TSA"/>
    <property type="match status" value="1"/>
</dbReference>
<dbReference type="OrthoDB" id="640449at2"/>
<reference evidence="7 8" key="1">
    <citation type="submission" date="2016-10" db="EMBL/GenBank/DDBJ databases">
        <authorList>
            <person name="de Groot N.N."/>
        </authorList>
    </citation>
    <scope>NUCLEOTIDE SEQUENCE [LARGE SCALE GENOMIC DNA]</scope>
    <source>
        <strain evidence="7 8">47C3B</strain>
    </source>
</reference>
<comment type="subcellular location">
    <subcellularLocation>
        <location evidence="1">Cell envelope</location>
    </subcellularLocation>
</comment>
<name>A0A1G7I3L3_9SPHI</name>
<feature type="signal peptide" evidence="5">
    <location>
        <begin position="1"/>
        <end position="31"/>
    </location>
</feature>
<dbReference type="Gene3D" id="3.40.30.10">
    <property type="entry name" value="Glutaredoxin"/>
    <property type="match status" value="1"/>
</dbReference>
<dbReference type="GO" id="GO:0016491">
    <property type="term" value="F:oxidoreductase activity"/>
    <property type="evidence" value="ECO:0007669"/>
    <property type="project" value="InterPro"/>
</dbReference>
<dbReference type="InterPro" id="IPR013766">
    <property type="entry name" value="Thioredoxin_domain"/>
</dbReference>
<feature type="domain" description="Thioredoxin" evidence="6">
    <location>
        <begin position="253"/>
        <end position="393"/>
    </location>
</feature>
<gene>
    <name evidence="7" type="ORF">SAMN05216464_112129</name>
</gene>